<evidence type="ECO:0000256" key="1">
    <source>
        <dbReference type="ARBA" id="ARBA00005417"/>
    </source>
</evidence>
<proteinExistence type="inferred from homology"/>
<dbReference type="Pfam" id="PF00005">
    <property type="entry name" value="ABC_tran"/>
    <property type="match status" value="1"/>
</dbReference>
<dbReference type="SUPFAM" id="SSF52540">
    <property type="entry name" value="P-loop containing nucleoside triphosphate hydrolases"/>
    <property type="match status" value="1"/>
</dbReference>
<organism evidence="7 8">
    <name type="scientific">Fodinicurvata halophila</name>
    <dbReference type="NCBI Taxonomy" id="1419723"/>
    <lineage>
        <taxon>Bacteria</taxon>
        <taxon>Pseudomonadati</taxon>
        <taxon>Pseudomonadota</taxon>
        <taxon>Alphaproteobacteria</taxon>
        <taxon>Rhodospirillales</taxon>
        <taxon>Rhodovibrionaceae</taxon>
        <taxon>Fodinicurvata</taxon>
    </lineage>
</organism>
<comment type="similarity">
    <text evidence="1">Belongs to the ABC transporter superfamily.</text>
</comment>
<gene>
    <name evidence="7" type="ORF">ACFOW6_17130</name>
</gene>
<evidence type="ECO:0000259" key="6">
    <source>
        <dbReference type="PROSITE" id="PS50893"/>
    </source>
</evidence>
<keyword evidence="2" id="KW-0813">Transport</keyword>
<dbReference type="PANTHER" id="PTHR43820:SF4">
    <property type="entry name" value="HIGH-AFFINITY BRANCHED-CHAIN AMINO ACID TRANSPORT ATP-BINDING PROTEIN LIVF"/>
    <property type="match status" value="1"/>
</dbReference>
<keyword evidence="8" id="KW-1185">Reference proteome</keyword>
<protein>
    <submittedName>
        <fullName evidence="7">ABC transporter ATP-binding protein</fullName>
    </submittedName>
</protein>
<keyword evidence="3" id="KW-0547">Nucleotide-binding</keyword>
<evidence type="ECO:0000256" key="4">
    <source>
        <dbReference type="ARBA" id="ARBA00022840"/>
    </source>
</evidence>
<reference evidence="8" key="1">
    <citation type="journal article" date="2019" name="Int. J. Syst. Evol. Microbiol.">
        <title>The Global Catalogue of Microorganisms (GCM) 10K type strain sequencing project: providing services to taxonomists for standard genome sequencing and annotation.</title>
        <authorList>
            <consortium name="The Broad Institute Genomics Platform"/>
            <consortium name="The Broad Institute Genome Sequencing Center for Infectious Disease"/>
            <person name="Wu L."/>
            <person name="Ma J."/>
        </authorList>
    </citation>
    <scope>NUCLEOTIDE SEQUENCE [LARGE SCALE GENOMIC DNA]</scope>
    <source>
        <strain evidence="8">CECT 8472</strain>
    </source>
</reference>
<dbReference type="InterPro" id="IPR027417">
    <property type="entry name" value="P-loop_NTPase"/>
</dbReference>
<evidence type="ECO:0000256" key="5">
    <source>
        <dbReference type="ARBA" id="ARBA00022970"/>
    </source>
</evidence>
<evidence type="ECO:0000313" key="8">
    <source>
        <dbReference type="Proteomes" id="UP001595799"/>
    </source>
</evidence>
<dbReference type="SMART" id="SM00382">
    <property type="entry name" value="AAA"/>
    <property type="match status" value="1"/>
</dbReference>
<dbReference type="EMBL" id="JBHSCW010000011">
    <property type="protein sequence ID" value="MFC4353275.1"/>
    <property type="molecule type" value="Genomic_DNA"/>
</dbReference>
<evidence type="ECO:0000256" key="3">
    <source>
        <dbReference type="ARBA" id="ARBA00022741"/>
    </source>
</evidence>
<name>A0ABV8URX0_9PROT</name>
<dbReference type="InterPro" id="IPR003593">
    <property type="entry name" value="AAA+_ATPase"/>
</dbReference>
<dbReference type="Proteomes" id="UP001595799">
    <property type="component" value="Unassembled WGS sequence"/>
</dbReference>
<sequence length="225" mass="24518">MLELKDLSVSIAGISILRNIGFTVEEGETIAFVGRNGAGKTTTLRAIMGLVAARGSIQLDGRAIDQVEAHERPGLGIGYAPEDRRLFTAFTVEENILLPARVARLSAEETRRRLDRVYTILPELQEMAKRPAGATSGGQGKMVALGRGLMLGTHLLLLDEPFQGLAPVLANRYAEALRALRDKDRSLSVIITESNPGLLKNFASRMITIERGEIERIEDVSQVEA</sequence>
<dbReference type="RefSeq" id="WP_382423650.1">
    <property type="nucleotide sequence ID" value="NZ_JBHSCW010000011.1"/>
</dbReference>
<keyword evidence="5" id="KW-0029">Amino-acid transport</keyword>
<dbReference type="PROSITE" id="PS50893">
    <property type="entry name" value="ABC_TRANSPORTER_2"/>
    <property type="match status" value="1"/>
</dbReference>
<dbReference type="PANTHER" id="PTHR43820">
    <property type="entry name" value="HIGH-AFFINITY BRANCHED-CHAIN AMINO ACID TRANSPORT ATP-BINDING PROTEIN LIVF"/>
    <property type="match status" value="1"/>
</dbReference>
<accession>A0ABV8URX0</accession>
<feature type="domain" description="ABC transporter" evidence="6">
    <location>
        <begin position="2"/>
        <end position="225"/>
    </location>
</feature>
<keyword evidence="4 7" id="KW-0067">ATP-binding</keyword>
<dbReference type="InterPro" id="IPR052156">
    <property type="entry name" value="BCAA_Transport_ATP-bd_LivF"/>
</dbReference>
<dbReference type="GO" id="GO:0005524">
    <property type="term" value="F:ATP binding"/>
    <property type="evidence" value="ECO:0007669"/>
    <property type="project" value="UniProtKB-KW"/>
</dbReference>
<dbReference type="InterPro" id="IPR003439">
    <property type="entry name" value="ABC_transporter-like_ATP-bd"/>
</dbReference>
<evidence type="ECO:0000313" key="7">
    <source>
        <dbReference type="EMBL" id="MFC4353275.1"/>
    </source>
</evidence>
<evidence type="ECO:0000256" key="2">
    <source>
        <dbReference type="ARBA" id="ARBA00022448"/>
    </source>
</evidence>
<dbReference type="Gene3D" id="3.40.50.300">
    <property type="entry name" value="P-loop containing nucleotide triphosphate hydrolases"/>
    <property type="match status" value="1"/>
</dbReference>
<comment type="caution">
    <text evidence="7">The sequence shown here is derived from an EMBL/GenBank/DDBJ whole genome shotgun (WGS) entry which is preliminary data.</text>
</comment>